<dbReference type="AlphaFoldDB" id="A0A9D6V4T6"/>
<dbReference type="Proteomes" id="UP000807825">
    <property type="component" value="Unassembled WGS sequence"/>
</dbReference>
<gene>
    <name evidence="1" type="ORF">HY912_21585</name>
</gene>
<feature type="non-terminal residue" evidence="1">
    <location>
        <position position="1"/>
    </location>
</feature>
<evidence type="ECO:0000313" key="1">
    <source>
        <dbReference type="EMBL" id="MBI5252096.1"/>
    </source>
</evidence>
<proteinExistence type="predicted"/>
<accession>A0A9D6V4T6</accession>
<dbReference type="EMBL" id="JACRDE010000565">
    <property type="protein sequence ID" value="MBI5252096.1"/>
    <property type="molecule type" value="Genomic_DNA"/>
</dbReference>
<sequence>ISAVYCGGSGGIARAGVNRYPIKLTRAVHAMKARLTVGGAPTFVLPGGGINFMVDVEKVMPGAFTWVPTPATVCPVEYTMTLDDYRNIGGHEEAVKPFIPKY</sequence>
<organism evidence="1 2">
    <name type="scientific">Desulfomonile tiedjei</name>
    <dbReference type="NCBI Taxonomy" id="2358"/>
    <lineage>
        <taxon>Bacteria</taxon>
        <taxon>Pseudomonadati</taxon>
        <taxon>Thermodesulfobacteriota</taxon>
        <taxon>Desulfomonilia</taxon>
        <taxon>Desulfomonilales</taxon>
        <taxon>Desulfomonilaceae</taxon>
        <taxon>Desulfomonile</taxon>
    </lineage>
</organism>
<comment type="caution">
    <text evidence="1">The sequence shown here is derived from an EMBL/GenBank/DDBJ whole genome shotgun (WGS) entry which is preliminary data.</text>
</comment>
<name>A0A9D6V4T6_9BACT</name>
<protein>
    <submittedName>
        <fullName evidence="1">6-hydroxynicotinate reductase</fullName>
    </submittedName>
</protein>
<evidence type="ECO:0000313" key="2">
    <source>
        <dbReference type="Proteomes" id="UP000807825"/>
    </source>
</evidence>
<reference evidence="1" key="1">
    <citation type="submission" date="2020-07" db="EMBL/GenBank/DDBJ databases">
        <title>Huge and variable diversity of episymbiotic CPR bacteria and DPANN archaea in groundwater ecosystems.</title>
        <authorList>
            <person name="He C.Y."/>
            <person name="Keren R."/>
            <person name="Whittaker M."/>
            <person name="Farag I.F."/>
            <person name="Doudna J."/>
            <person name="Cate J.H.D."/>
            <person name="Banfield J.F."/>
        </authorList>
    </citation>
    <scope>NUCLEOTIDE SEQUENCE</scope>
    <source>
        <strain evidence="1">NC_groundwater_1664_Pr3_B-0.1um_52_9</strain>
    </source>
</reference>